<dbReference type="GO" id="GO:0017004">
    <property type="term" value="P:cytochrome complex assembly"/>
    <property type="evidence" value="ECO:0007669"/>
    <property type="project" value="UniProtKB-KW"/>
</dbReference>
<proteinExistence type="predicted"/>
<dbReference type="InterPro" id="IPR036929">
    <property type="entry name" value="DsbDN_sf"/>
</dbReference>
<feature type="transmembrane region" description="Helical" evidence="6">
    <location>
        <begin position="416"/>
        <end position="436"/>
    </location>
</feature>
<keyword evidence="2 6" id="KW-0812">Transmembrane</keyword>
<gene>
    <name evidence="10" type="ORF">EDC56_1965</name>
</gene>
<dbReference type="Pfam" id="PF11412">
    <property type="entry name" value="DsbD_N"/>
    <property type="match status" value="1"/>
</dbReference>
<evidence type="ECO:0000256" key="7">
    <source>
        <dbReference type="SAM" id="SignalP"/>
    </source>
</evidence>
<feature type="transmembrane region" description="Helical" evidence="6">
    <location>
        <begin position="351"/>
        <end position="374"/>
    </location>
</feature>
<dbReference type="Gene3D" id="2.60.40.1250">
    <property type="entry name" value="Thiol:disulfide interchange protein DsbD, N-terminal domain"/>
    <property type="match status" value="1"/>
</dbReference>
<dbReference type="EMBL" id="RKHR01000004">
    <property type="protein sequence ID" value="ROS01523.1"/>
    <property type="molecule type" value="Genomic_DNA"/>
</dbReference>
<evidence type="ECO:0000256" key="5">
    <source>
        <dbReference type="ARBA" id="ARBA00023136"/>
    </source>
</evidence>
<sequence length="587" mass="63482">MHLARLSLLLLCLISFDTAYASSDPFTSGNTFSNSTASGFSNNTTAEFLTVDQAYQLSPVITAPESLRLEWQMVDHYYLYRHAFKVLLDGRDVTTETMMNEGLNKHDEFFGDVQVYYQNHDILLDNMAPGAHKLSVTYQGCADAGLCYPPKTVHYDIDSNNNTVSAAAPSSKSALPNNGLVLPPQLDSQQPGASSLIVILFFALAGGLILNLMPCVLPVLSLKALSINNQNIHKTRVQSWYYTLGVVCSFVGIAALLVALRAAGEAIGWGFQLQSPWFVAILAYLFLLLGLAMSGYTELGSSLMGAGQSLTQGNTNHSAFFTGVLATVVASPCTAPFMGAATGYALGQPSAVTFLVFAALGLGMALPFLLIGYIPALHNLLPKPGNWMVRFKEFLAFPLYGTALWLLWVVGRQVGIDAAMIILGGGILIAFALWLWRGGRLAKVLGVIAIATAISFLSSHSLKPNSTTSIYQEDGYQPYSDALLTDLLQRDEAVFVNFTADWCITCLANEKTTLHSVATQQLFEQNNIKRLKADWTSYNPEITAALGKHGRSGVPLYLYYPAGSQSPIVLPQILTNSIMSNAIKGSP</sequence>
<feature type="chain" id="PRO_5018083905" evidence="7">
    <location>
        <begin position="22"/>
        <end position="587"/>
    </location>
</feature>
<feature type="transmembrane region" description="Helical" evidence="6">
    <location>
        <begin position="196"/>
        <end position="220"/>
    </location>
</feature>
<dbReference type="GO" id="GO:0045454">
    <property type="term" value="P:cell redox homeostasis"/>
    <property type="evidence" value="ECO:0007669"/>
    <property type="project" value="TreeGrafter"/>
</dbReference>
<dbReference type="SUPFAM" id="SSF74863">
    <property type="entry name" value="Thiol:disulfide interchange protein DsbD, N-terminal domain (DsbD-alpha)"/>
    <property type="match status" value="1"/>
</dbReference>
<evidence type="ECO:0000313" key="10">
    <source>
        <dbReference type="EMBL" id="ROS01523.1"/>
    </source>
</evidence>
<dbReference type="Pfam" id="PF13899">
    <property type="entry name" value="Thioredoxin_7"/>
    <property type="match status" value="1"/>
</dbReference>
<evidence type="ECO:0000256" key="6">
    <source>
        <dbReference type="SAM" id="Phobius"/>
    </source>
</evidence>
<dbReference type="Proteomes" id="UP000275394">
    <property type="component" value="Unassembled WGS sequence"/>
</dbReference>
<evidence type="ECO:0000259" key="9">
    <source>
        <dbReference type="Pfam" id="PF11412"/>
    </source>
</evidence>
<organism evidence="10 11">
    <name type="scientific">Sinobacterium caligoides</name>
    <dbReference type="NCBI Taxonomy" id="933926"/>
    <lineage>
        <taxon>Bacteria</taxon>
        <taxon>Pseudomonadati</taxon>
        <taxon>Pseudomonadota</taxon>
        <taxon>Gammaproteobacteria</taxon>
        <taxon>Cellvibrionales</taxon>
        <taxon>Spongiibacteraceae</taxon>
        <taxon>Sinobacterium</taxon>
    </lineage>
</organism>
<comment type="subcellular location">
    <subcellularLocation>
        <location evidence="1">Membrane</location>
        <topology evidence="1">Multi-pass membrane protein</topology>
    </subcellularLocation>
</comment>
<dbReference type="PANTHER" id="PTHR32234:SF3">
    <property type="entry name" value="SUPPRESSION OF COPPER SENSITIVITY PROTEIN"/>
    <property type="match status" value="1"/>
</dbReference>
<dbReference type="SUPFAM" id="SSF52833">
    <property type="entry name" value="Thioredoxin-like"/>
    <property type="match status" value="1"/>
</dbReference>
<dbReference type="InterPro" id="IPR003834">
    <property type="entry name" value="Cyt_c_assmbl_TM_dom"/>
</dbReference>
<reference evidence="10 11" key="1">
    <citation type="submission" date="2018-11" db="EMBL/GenBank/DDBJ databases">
        <title>Genomic Encyclopedia of Type Strains, Phase IV (KMG-IV): sequencing the most valuable type-strain genomes for metagenomic binning, comparative biology and taxonomic classification.</title>
        <authorList>
            <person name="Goeker M."/>
        </authorList>
    </citation>
    <scope>NUCLEOTIDE SEQUENCE [LARGE SCALE GENOMIC DNA]</scope>
    <source>
        <strain evidence="10 11">DSM 100316</strain>
    </source>
</reference>
<keyword evidence="4 6" id="KW-1133">Transmembrane helix</keyword>
<evidence type="ECO:0000313" key="11">
    <source>
        <dbReference type="Proteomes" id="UP000275394"/>
    </source>
</evidence>
<feature type="domain" description="Cytochrome C biogenesis protein transmembrane" evidence="8">
    <location>
        <begin position="197"/>
        <end position="407"/>
    </location>
</feature>
<keyword evidence="11" id="KW-1185">Reference proteome</keyword>
<feature type="domain" description="Thiol:disulfide interchange protein DsbD N-terminal" evidence="9">
    <location>
        <begin position="46"/>
        <end position="154"/>
    </location>
</feature>
<evidence type="ECO:0000256" key="4">
    <source>
        <dbReference type="ARBA" id="ARBA00022989"/>
    </source>
</evidence>
<evidence type="ECO:0000256" key="3">
    <source>
        <dbReference type="ARBA" id="ARBA00022748"/>
    </source>
</evidence>
<dbReference type="RefSeq" id="WP_123712306.1">
    <property type="nucleotide sequence ID" value="NZ_RKHR01000004.1"/>
</dbReference>
<dbReference type="PANTHER" id="PTHR32234">
    <property type="entry name" value="THIOL:DISULFIDE INTERCHANGE PROTEIN DSBD"/>
    <property type="match status" value="1"/>
</dbReference>
<keyword evidence="7" id="KW-0732">Signal</keyword>
<dbReference type="InterPro" id="IPR036249">
    <property type="entry name" value="Thioredoxin-like_sf"/>
</dbReference>
<dbReference type="InterPro" id="IPR035671">
    <property type="entry name" value="DsbD_gamma"/>
</dbReference>
<feature type="transmembrane region" description="Helical" evidence="6">
    <location>
        <begin position="394"/>
        <end position="410"/>
    </location>
</feature>
<feature type="transmembrane region" description="Helical" evidence="6">
    <location>
        <begin position="275"/>
        <end position="297"/>
    </location>
</feature>
<protein>
    <submittedName>
        <fullName evidence="10">Thiol:disulfide interchange protein DsbD</fullName>
    </submittedName>
</protein>
<dbReference type="CDD" id="cd02953">
    <property type="entry name" value="DsbDgamma"/>
    <property type="match status" value="1"/>
</dbReference>
<dbReference type="AlphaFoldDB" id="A0A3N2DNZ1"/>
<accession>A0A3N2DNZ1</accession>
<dbReference type="OrthoDB" id="9811036at2"/>
<name>A0A3N2DNZ1_9GAMM</name>
<dbReference type="GO" id="GO:0016020">
    <property type="term" value="C:membrane"/>
    <property type="evidence" value="ECO:0007669"/>
    <property type="project" value="UniProtKB-SubCell"/>
</dbReference>
<evidence type="ECO:0000256" key="2">
    <source>
        <dbReference type="ARBA" id="ARBA00022692"/>
    </source>
</evidence>
<keyword evidence="5 6" id="KW-0472">Membrane</keyword>
<feature type="transmembrane region" description="Helical" evidence="6">
    <location>
        <begin position="240"/>
        <end position="263"/>
    </location>
</feature>
<dbReference type="GO" id="GO:0015035">
    <property type="term" value="F:protein-disulfide reductase activity"/>
    <property type="evidence" value="ECO:0007669"/>
    <property type="project" value="TreeGrafter"/>
</dbReference>
<comment type="caution">
    <text evidence="10">The sequence shown here is derived from an EMBL/GenBank/DDBJ whole genome shotgun (WGS) entry which is preliminary data.</text>
</comment>
<dbReference type="Gene3D" id="3.40.30.10">
    <property type="entry name" value="Glutaredoxin"/>
    <property type="match status" value="1"/>
</dbReference>
<dbReference type="Pfam" id="PF02683">
    <property type="entry name" value="DsbD_TM"/>
    <property type="match status" value="1"/>
</dbReference>
<feature type="signal peptide" evidence="7">
    <location>
        <begin position="1"/>
        <end position="21"/>
    </location>
</feature>
<dbReference type="InterPro" id="IPR028250">
    <property type="entry name" value="DsbDN"/>
</dbReference>
<evidence type="ECO:0000259" key="8">
    <source>
        <dbReference type="Pfam" id="PF02683"/>
    </source>
</evidence>
<evidence type="ECO:0000256" key="1">
    <source>
        <dbReference type="ARBA" id="ARBA00004141"/>
    </source>
</evidence>
<keyword evidence="3" id="KW-0201">Cytochrome c-type biogenesis</keyword>
<feature type="transmembrane region" description="Helical" evidence="6">
    <location>
        <begin position="318"/>
        <end position="339"/>
    </location>
</feature>